<keyword evidence="2 3" id="KW-0456">Lyase</keyword>
<accession>A0A5C5WBY1</accession>
<protein>
    <submittedName>
        <fullName evidence="3">Sirohydrochlorin cobaltochelatase</fullName>
        <ecNumber evidence="3">4.99.1.3</ecNumber>
    </submittedName>
</protein>
<sequence>MLRERLIADLSLEPSAVGVVVVDHGSRRAESNALLLEVVALFERVSGMPIVEPAHMELAEPSIATAFARCVERGAQIVVVFPYFLSPGRHWSQDIPALAAAAAENHPGIRYQVTSPLGLHPLMAQVMGERIQQCLQRSLTEGPPCALCAPAGGCQMHRPAPASNA</sequence>
<dbReference type="AlphaFoldDB" id="A0A5C5WBY1"/>
<dbReference type="Gene3D" id="3.40.50.1400">
    <property type="match status" value="1"/>
</dbReference>
<dbReference type="RefSeq" id="WP_146570453.1">
    <property type="nucleotide sequence ID" value="NZ_SJPH01000001.1"/>
</dbReference>
<dbReference type="EMBL" id="SJPH01000001">
    <property type="protein sequence ID" value="TWT48408.1"/>
    <property type="molecule type" value="Genomic_DNA"/>
</dbReference>
<evidence type="ECO:0000313" key="4">
    <source>
        <dbReference type="Proteomes" id="UP000318995"/>
    </source>
</evidence>
<dbReference type="SUPFAM" id="SSF53800">
    <property type="entry name" value="Chelatase"/>
    <property type="match status" value="1"/>
</dbReference>
<dbReference type="InterPro" id="IPR050963">
    <property type="entry name" value="Sirohydro_Cobaltochel/CbiX"/>
</dbReference>
<name>A0A5C5WBY1_9BACT</name>
<reference evidence="3 4" key="1">
    <citation type="submission" date="2019-02" db="EMBL/GenBank/DDBJ databases">
        <title>Deep-cultivation of Planctomycetes and their phenomic and genomic characterization uncovers novel biology.</title>
        <authorList>
            <person name="Wiegand S."/>
            <person name="Jogler M."/>
            <person name="Boedeker C."/>
            <person name="Pinto D."/>
            <person name="Vollmers J."/>
            <person name="Rivas-Marin E."/>
            <person name="Kohn T."/>
            <person name="Peeters S.H."/>
            <person name="Heuer A."/>
            <person name="Rast P."/>
            <person name="Oberbeckmann S."/>
            <person name="Bunk B."/>
            <person name="Jeske O."/>
            <person name="Meyerdierks A."/>
            <person name="Storesund J.E."/>
            <person name="Kallscheuer N."/>
            <person name="Luecker S."/>
            <person name="Lage O.M."/>
            <person name="Pohl T."/>
            <person name="Merkel B.J."/>
            <person name="Hornburger P."/>
            <person name="Mueller R.-W."/>
            <person name="Bruemmer F."/>
            <person name="Labrenz M."/>
            <person name="Spormann A.M."/>
            <person name="Op Den Camp H."/>
            <person name="Overmann J."/>
            <person name="Amann R."/>
            <person name="Jetten M.S.M."/>
            <person name="Mascher T."/>
            <person name="Medema M.H."/>
            <person name="Devos D.P."/>
            <person name="Kaster A.-K."/>
            <person name="Ovreas L."/>
            <person name="Rohde M."/>
            <person name="Galperin M.Y."/>
            <person name="Jogler C."/>
        </authorList>
    </citation>
    <scope>NUCLEOTIDE SEQUENCE [LARGE SCALE GENOMIC DNA]</scope>
    <source>
        <strain evidence="3 4">Pla111</strain>
    </source>
</reference>
<comment type="caution">
    <text evidence="3">The sequence shown here is derived from an EMBL/GenBank/DDBJ whole genome shotgun (WGS) entry which is preliminary data.</text>
</comment>
<organism evidence="3 4">
    <name type="scientific">Botrimarina hoheduenensis</name>
    <dbReference type="NCBI Taxonomy" id="2528000"/>
    <lineage>
        <taxon>Bacteria</taxon>
        <taxon>Pseudomonadati</taxon>
        <taxon>Planctomycetota</taxon>
        <taxon>Planctomycetia</taxon>
        <taxon>Pirellulales</taxon>
        <taxon>Lacipirellulaceae</taxon>
        <taxon>Botrimarina</taxon>
    </lineage>
</organism>
<dbReference type="GO" id="GO:0046872">
    <property type="term" value="F:metal ion binding"/>
    <property type="evidence" value="ECO:0007669"/>
    <property type="project" value="UniProtKB-KW"/>
</dbReference>
<dbReference type="CDD" id="cd03416">
    <property type="entry name" value="CbiX_SirB_N"/>
    <property type="match status" value="1"/>
</dbReference>
<dbReference type="OrthoDB" id="9797895at2"/>
<dbReference type="Proteomes" id="UP000318995">
    <property type="component" value="Unassembled WGS sequence"/>
</dbReference>
<evidence type="ECO:0000313" key="3">
    <source>
        <dbReference type="EMBL" id="TWT48408.1"/>
    </source>
</evidence>
<dbReference type="EC" id="4.99.1.3" evidence="3"/>
<evidence type="ECO:0000256" key="2">
    <source>
        <dbReference type="ARBA" id="ARBA00023239"/>
    </source>
</evidence>
<gene>
    <name evidence="3" type="primary">cbiX</name>
    <name evidence="3" type="ORF">Pla111_01750</name>
</gene>
<proteinExistence type="predicted"/>
<keyword evidence="1" id="KW-0479">Metal-binding</keyword>
<dbReference type="PANTHER" id="PTHR33542:SF3">
    <property type="entry name" value="SIROHYDROCHLORIN FERROCHELATASE, CHLOROPLASTIC"/>
    <property type="match status" value="1"/>
</dbReference>
<dbReference type="GO" id="GO:0016852">
    <property type="term" value="F:sirohydrochlorin cobaltochelatase activity"/>
    <property type="evidence" value="ECO:0007669"/>
    <property type="project" value="UniProtKB-EC"/>
</dbReference>
<dbReference type="PANTHER" id="PTHR33542">
    <property type="entry name" value="SIROHYDROCHLORIN FERROCHELATASE, CHLOROPLASTIC"/>
    <property type="match status" value="1"/>
</dbReference>
<evidence type="ECO:0000256" key="1">
    <source>
        <dbReference type="ARBA" id="ARBA00022723"/>
    </source>
</evidence>
<dbReference type="Pfam" id="PF01903">
    <property type="entry name" value="CbiX"/>
    <property type="match status" value="1"/>
</dbReference>
<keyword evidence="4" id="KW-1185">Reference proteome</keyword>
<dbReference type="InterPro" id="IPR002762">
    <property type="entry name" value="CbiX-like"/>
</dbReference>